<dbReference type="PRINTS" id="PR00051">
    <property type="entry name" value="DNAA"/>
</dbReference>
<dbReference type="Pfam" id="PF11638">
    <property type="entry name" value="DnaA_N"/>
    <property type="match status" value="1"/>
</dbReference>
<dbReference type="InterPro" id="IPR013159">
    <property type="entry name" value="DnaA_C"/>
</dbReference>
<evidence type="ECO:0000256" key="4">
    <source>
        <dbReference type="ARBA" id="ARBA00022840"/>
    </source>
</evidence>
<keyword evidence="6 7" id="KW-0238">DNA-binding</keyword>
<dbReference type="SMART" id="SM00382">
    <property type="entry name" value="AAA"/>
    <property type="match status" value="1"/>
</dbReference>
<dbReference type="InterPro" id="IPR010921">
    <property type="entry name" value="Trp_repressor/repl_initiator"/>
</dbReference>
<dbReference type="Gene3D" id="3.40.50.300">
    <property type="entry name" value="P-loop containing nucleotide triphosphate hydrolases"/>
    <property type="match status" value="1"/>
</dbReference>
<dbReference type="GO" id="GO:0006275">
    <property type="term" value="P:regulation of DNA replication"/>
    <property type="evidence" value="ECO:0007669"/>
    <property type="project" value="InterPro"/>
</dbReference>
<comment type="similarity">
    <text evidence="8">Belongs to the DnaA family.</text>
</comment>
<evidence type="ECO:0000256" key="7">
    <source>
        <dbReference type="RuleBase" id="RU000577"/>
    </source>
</evidence>
<dbReference type="InterPro" id="IPR013317">
    <property type="entry name" value="DnaA_dom"/>
</dbReference>
<dbReference type="InParanoid" id="A0A371RK70"/>
<dbReference type="SUPFAM" id="SSF48295">
    <property type="entry name" value="TrpR-like"/>
    <property type="match status" value="1"/>
</dbReference>
<evidence type="ECO:0000256" key="2">
    <source>
        <dbReference type="ARBA" id="ARBA00022705"/>
    </source>
</evidence>
<dbReference type="EMBL" id="QUQO01000001">
    <property type="protein sequence ID" value="RFB05855.1"/>
    <property type="molecule type" value="Genomic_DNA"/>
</dbReference>
<proteinExistence type="inferred from homology"/>
<dbReference type="InterPro" id="IPR024633">
    <property type="entry name" value="DnaA_N_dom"/>
</dbReference>
<evidence type="ECO:0000259" key="9">
    <source>
        <dbReference type="SMART" id="SM00382"/>
    </source>
</evidence>
<dbReference type="PANTHER" id="PTHR30050:SF2">
    <property type="entry name" value="CHROMOSOMAL REPLICATION INITIATOR PROTEIN DNAA"/>
    <property type="match status" value="1"/>
</dbReference>
<dbReference type="RefSeq" id="WP_116392488.1">
    <property type="nucleotide sequence ID" value="NZ_QUQO01000001.1"/>
</dbReference>
<dbReference type="AlphaFoldDB" id="A0A371RK70"/>
<dbReference type="Pfam" id="PF00308">
    <property type="entry name" value="Bac_DnaA"/>
    <property type="match status" value="1"/>
</dbReference>
<dbReference type="InterPro" id="IPR003593">
    <property type="entry name" value="AAA+_ATPase"/>
</dbReference>
<evidence type="ECO:0000256" key="5">
    <source>
        <dbReference type="ARBA" id="ARBA00023121"/>
    </source>
</evidence>
<dbReference type="GO" id="GO:0008289">
    <property type="term" value="F:lipid binding"/>
    <property type="evidence" value="ECO:0007669"/>
    <property type="project" value="UniProtKB-KW"/>
</dbReference>
<keyword evidence="3 7" id="KW-0547">Nucleotide-binding</keyword>
<dbReference type="GO" id="GO:0006270">
    <property type="term" value="P:DNA replication initiation"/>
    <property type="evidence" value="ECO:0007669"/>
    <property type="project" value="InterPro"/>
</dbReference>
<gene>
    <name evidence="11" type="ORF">DX908_11600</name>
</gene>
<evidence type="ECO:0000259" key="10">
    <source>
        <dbReference type="SMART" id="SM00760"/>
    </source>
</evidence>
<evidence type="ECO:0000256" key="3">
    <source>
        <dbReference type="ARBA" id="ARBA00022741"/>
    </source>
</evidence>
<feature type="domain" description="AAA+ ATPase" evidence="9">
    <location>
        <begin position="168"/>
        <end position="295"/>
    </location>
</feature>
<keyword evidence="1" id="KW-0963">Cytoplasm</keyword>
<comment type="caution">
    <text evidence="11">The sequence shown here is derived from an EMBL/GenBank/DDBJ whole genome shotgun (WGS) entry which is preliminary data.</text>
</comment>
<keyword evidence="12" id="KW-1185">Reference proteome</keyword>
<evidence type="ECO:0000256" key="8">
    <source>
        <dbReference type="RuleBase" id="RU004227"/>
    </source>
</evidence>
<dbReference type="Pfam" id="PF08299">
    <property type="entry name" value="Bac_DnaA_C"/>
    <property type="match status" value="1"/>
</dbReference>
<dbReference type="GO" id="GO:0005524">
    <property type="term" value="F:ATP binding"/>
    <property type="evidence" value="ECO:0007669"/>
    <property type="project" value="UniProtKB-KW"/>
</dbReference>
<dbReference type="PANTHER" id="PTHR30050">
    <property type="entry name" value="CHROMOSOMAL REPLICATION INITIATOR PROTEIN DNAA"/>
    <property type="match status" value="1"/>
</dbReference>
<evidence type="ECO:0000313" key="11">
    <source>
        <dbReference type="EMBL" id="RFB05855.1"/>
    </source>
</evidence>
<protein>
    <recommendedName>
        <fullName evidence="7">Chromosomal replication initiator protein DnaA</fullName>
    </recommendedName>
</protein>
<dbReference type="GO" id="GO:0005886">
    <property type="term" value="C:plasma membrane"/>
    <property type="evidence" value="ECO:0007669"/>
    <property type="project" value="TreeGrafter"/>
</dbReference>
<organism evidence="11 12">
    <name type="scientific">Parvularcula marina</name>
    <dbReference type="NCBI Taxonomy" id="2292771"/>
    <lineage>
        <taxon>Bacteria</taxon>
        <taxon>Pseudomonadati</taxon>
        <taxon>Pseudomonadota</taxon>
        <taxon>Alphaproteobacteria</taxon>
        <taxon>Parvularculales</taxon>
        <taxon>Parvularculaceae</taxon>
        <taxon>Parvularcula</taxon>
    </lineage>
</organism>
<sequence>MTQENQETKLAAFRDGLKDFYGTDIYTSYFDPIDVGEYDSRRATLFAKNRLAADRISTRFATGVHALWCEHFGPVETIEICEGAEGVQMSSVIRAEDAAKQASAALMARPAREISAAPLPESDEETTQPSDNSLNVLVNAMQTLDNFCVNETNRMARLATEQVIEGSGAPVTYLYGNNGYGKSHLLNAACNEYSRRFPGRRIMYITYESLVADVSDAVVSNSIKDLRAHLNDTDLLVFDDVQLLRGRKRTQEELACLMERFQPLGKPILVAGALSPGELAETGISPRLTERLKGGASIRIGKPDAILRLRIVNRSAEQFTARTGTEIPQRHLDYIARRCDVSVRELLGILRYFEIAIVARDNDGPITDEWVREILSEKLASQKAQTTLEDVFSFTASTFGVTSADLRSKSRRRELVRARQAFCLSARKLTDESLKAIGSMIARDHTTVMHSIDQAEIFSTGDKTFGHKINTIFDHFGL</sequence>
<keyword evidence="4 7" id="KW-0067">ATP-binding</keyword>
<accession>A0A371RK70</accession>
<dbReference type="InterPro" id="IPR020591">
    <property type="entry name" value="Chromosome_initiator_DnaA-like"/>
</dbReference>
<dbReference type="CDD" id="cd06571">
    <property type="entry name" value="Bac_DnaA_C"/>
    <property type="match status" value="1"/>
</dbReference>
<dbReference type="SUPFAM" id="SSF52540">
    <property type="entry name" value="P-loop containing nucleoside triphosphate hydrolases"/>
    <property type="match status" value="1"/>
</dbReference>
<reference evidence="11 12" key="1">
    <citation type="submission" date="2018-08" db="EMBL/GenBank/DDBJ databases">
        <title>Parvularcula sp. SM1705, isolated from surface water of the South Sea China.</title>
        <authorList>
            <person name="Sun L."/>
        </authorList>
    </citation>
    <scope>NUCLEOTIDE SEQUENCE [LARGE SCALE GENOMIC DNA]</scope>
    <source>
        <strain evidence="11 12">SM1705</strain>
    </source>
</reference>
<comment type="function">
    <text evidence="7">Plays an essential role in the initiation and regulation of chromosomal replication. ATP-DnaA binds to the origin of replication (oriC) to initiate formation of the DNA replication initiation complex once per cell cycle. Binds the DnaA box (a 9 base pair repeat at the origin) and separates the double-stranded (ds)DNA. Forms a right-handed helical filament on oriC DNA; dsDNA binds to the exterior of the filament while single-stranded (ss)DNA is stabiized in the filament's interior. The ATP-DnaA-oriC complex binds and stabilizes one strand of the AT-rich DNA unwinding element (DUE), permitting loading of DNA polymerase. After initiation quickly degrades to an ADP-DnaA complex that is not apt for DNA replication. Binds acidic phospholipids.</text>
</comment>
<dbReference type="OrthoDB" id="9807019at2"/>
<evidence type="ECO:0000256" key="6">
    <source>
        <dbReference type="ARBA" id="ARBA00023125"/>
    </source>
</evidence>
<evidence type="ECO:0000313" key="12">
    <source>
        <dbReference type="Proteomes" id="UP000264589"/>
    </source>
</evidence>
<dbReference type="FunCoup" id="A0A371RK70">
    <property type="interactions" value="277"/>
</dbReference>
<evidence type="ECO:0000256" key="1">
    <source>
        <dbReference type="ARBA" id="ARBA00022490"/>
    </source>
</evidence>
<dbReference type="InterPro" id="IPR027417">
    <property type="entry name" value="P-loop_NTPase"/>
</dbReference>
<keyword evidence="5" id="KW-0446">Lipid-binding</keyword>
<dbReference type="Gene3D" id="1.10.1750.10">
    <property type="match status" value="1"/>
</dbReference>
<feature type="domain" description="Chromosomal replication initiator DnaA C-terminal" evidence="10">
    <location>
        <begin position="387"/>
        <end position="455"/>
    </location>
</feature>
<name>A0A371RK70_9PROT</name>
<dbReference type="SMART" id="SM00760">
    <property type="entry name" value="Bac_DnaA_C"/>
    <property type="match status" value="1"/>
</dbReference>
<keyword evidence="2 7" id="KW-0235">DNA replication</keyword>
<dbReference type="Proteomes" id="UP000264589">
    <property type="component" value="Unassembled WGS sequence"/>
</dbReference>
<dbReference type="GO" id="GO:0003688">
    <property type="term" value="F:DNA replication origin binding"/>
    <property type="evidence" value="ECO:0007669"/>
    <property type="project" value="TreeGrafter"/>
</dbReference>